<dbReference type="Gene3D" id="3.40.50.1820">
    <property type="entry name" value="alpha/beta hydrolase"/>
    <property type="match status" value="1"/>
</dbReference>
<dbReference type="EMBL" id="JAGPYM010000016">
    <property type="protein sequence ID" value="KAH6886354.1"/>
    <property type="molecule type" value="Genomic_DNA"/>
</dbReference>
<keyword evidence="3" id="KW-0732">Signal</keyword>
<name>A0A9P8W1A9_9HYPO</name>
<proteinExistence type="inferred from homology"/>
<gene>
    <name evidence="5" type="ORF">B0T10DRAFT_530560</name>
</gene>
<dbReference type="GO" id="GO:0016787">
    <property type="term" value="F:hydrolase activity"/>
    <property type="evidence" value="ECO:0007669"/>
    <property type="project" value="UniProtKB-KW"/>
</dbReference>
<dbReference type="EC" id="3.1.1.-" evidence="3"/>
<comment type="caution">
    <text evidence="5">The sequence shown here is derived from an EMBL/GenBank/DDBJ whole genome shotgun (WGS) entry which is preliminary data.</text>
</comment>
<accession>A0A9P8W1A9</accession>
<evidence type="ECO:0000313" key="6">
    <source>
        <dbReference type="Proteomes" id="UP000777438"/>
    </source>
</evidence>
<dbReference type="Proteomes" id="UP000777438">
    <property type="component" value="Unassembled WGS sequence"/>
</dbReference>
<protein>
    <recommendedName>
        <fullName evidence="3">Carboxylic ester hydrolase</fullName>
        <ecNumber evidence="3">3.1.1.-</ecNumber>
    </recommendedName>
</protein>
<keyword evidence="6" id="KW-1185">Reference proteome</keyword>
<keyword evidence="2 3" id="KW-0378">Hydrolase</keyword>
<feature type="domain" description="Carboxylesterase type B" evidence="4">
    <location>
        <begin position="43"/>
        <end position="284"/>
    </location>
</feature>
<evidence type="ECO:0000256" key="1">
    <source>
        <dbReference type="ARBA" id="ARBA00005964"/>
    </source>
</evidence>
<dbReference type="InterPro" id="IPR002018">
    <property type="entry name" value="CarbesteraseB"/>
</dbReference>
<sequence length="496" mass="54158">MRPLTPGLLSLALTATASCAATKSPNLPVVDLGYELHQAFSYNWTTDIYTFSNVRYAQAPVGDLRFRAPMPPLTNHAELQTGAGPRVCPQGVPLWQAKAFGPTGMYSRGKAFSLESWERILRNCLFLDVHVPRKVFQSAKKLSVGCCQATVLVWIHGGGYTFGSKNGVPTPGYDPAGLLRHTKEWNDEEMIFVALNYRLGALGFLSGPEVEEHGALNAGLLDQRLDLDWVQENIHLFGGSPKRVTVMGESAGGGSALIHMLGSPDDTDIKAPFSQVISQSPVIMPTTKAPESAYRDFLSLLNVNARQIGAAPSANYIHGPVLDGKVIPDLPHVLLKQGAFDHSVKVLAAHNSFEGSFFFDPEVKGEKDFMAWLRNSVPGLADMQRETLATSIYPPSFDNDVGYVDQSSRQMSLWARRSSTAHRFNATPGLHTQDLKYTFNDPQSPAFQPVAQDILQTVITTFLLRSIIIKIESLAGVLMGGFLVLTTKDSNSVQTL</sequence>
<dbReference type="SUPFAM" id="SSF53474">
    <property type="entry name" value="alpha/beta-Hydrolases"/>
    <property type="match status" value="1"/>
</dbReference>
<dbReference type="InterPro" id="IPR019826">
    <property type="entry name" value="Carboxylesterase_B_AS"/>
</dbReference>
<dbReference type="PROSITE" id="PS00122">
    <property type="entry name" value="CARBOXYLESTERASE_B_1"/>
    <property type="match status" value="1"/>
</dbReference>
<evidence type="ECO:0000256" key="2">
    <source>
        <dbReference type="ARBA" id="ARBA00022801"/>
    </source>
</evidence>
<reference evidence="5 6" key="1">
    <citation type="journal article" date="2021" name="Nat. Commun.">
        <title>Genetic determinants of endophytism in the Arabidopsis root mycobiome.</title>
        <authorList>
            <person name="Mesny F."/>
            <person name="Miyauchi S."/>
            <person name="Thiergart T."/>
            <person name="Pickel B."/>
            <person name="Atanasova L."/>
            <person name="Karlsson M."/>
            <person name="Huettel B."/>
            <person name="Barry K.W."/>
            <person name="Haridas S."/>
            <person name="Chen C."/>
            <person name="Bauer D."/>
            <person name="Andreopoulos W."/>
            <person name="Pangilinan J."/>
            <person name="LaButti K."/>
            <person name="Riley R."/>
            <person name="Lipzen A."/>
            <person name="Clum A."/>
            <person name="Drula E."/>
            <person name="Henrissat B."/>
            <person name="Kohler A."/>
            <person name="Grigoriev I.V."/>
            <person name="Martin F.M."/>
            <person name="Hacquard S."/>
        </authorList>
    </citation>
    <scope>NUCLEOTIDE SEQUENCE [LARGE SCALE GENOMIC DNA]</scope>
    <source>
        <strain evidence="5 6">MPI-CAGE-CH-0241</strain>
    </source>
</reference>
<evidence type="ECO:0000313" key="5">
    <source>
        <dbReference type="EMBL" id="KAH6886354.1"/>
    </source>
</evidence>
<dbReference type="PROSITE" id="PS51257">
    <property type="entry name" value="PROKAR_LIPOPROTEIN"/>
    <property type="match status" value="1"/>
</dbReference>
<evidence type="ECO:0000259" key="4">
    <source>
        <dbReference type="Pfam" id="PF00135"/>
    </source>
</evidence>
<feature type="signal peptide" evidence="3">
    <location>
        <begin position="1"/>
        <end position="19"/>
    </location>
</feature>
<dbReference type="Pfam" id="PF00135">
    <property type="entry name" value="COesterase"/>
    <property type="match status" value="1"/>
</dbReference>
<dbReference type="PANTHER" id="PTHR11559">
    <property type="entry name" value="CARBOXYLESTERASE"/>
    <property type="match status" value="1"/>
</dbReference>
<dbReference type="InterPro" id="IPR050309">
    <property type="entry name" value="Type-B_Carboxylest/Lipase"/>
</dbReference>
<dbReference type="OrthoDB" id="408631at2759"/>
<feature type="chain" id="PRO_5040536249" description="Carboxylic ester hydrolase" evidence="3">
    <location>
        <begin position="20"/>
        <end position="496"/>
    </location>
</feature>
<evidence type="ECO:0000256" key="3">
    <source>
        <dbReference type="RuleBase" id="RU361235"/>
    </source>
</evidence>
<dbReference type="InterPro" id="IPR029058">
    <property type="entry name" value="AB_hydrolase_fold"/>
</dbReference>
<organism evidence="5 6">
    <name type="scientific">Thelonectria olida</name>
    <dbReference type="NCBI Taxonomy" id="1576542"/>
    <lineage>
        <taxon>Eukaryota</taxon>
        <taxon>Fungi</taxon>
        <taxon>Dikarya</taxon>
        <taxon>Ascomycota</taxon>
        <taxon>Pezizomycotina</taxon>
        <taxon>Sordariomycetes</taxon>
        <taxon>Hypocreomycetidae</taxon>
        <taxon>Hypocreales</taxon>
        <taxon>Nectriaceae</taxon>
        <taxon>Thelonectria</taxon>
    </lineage>
</organism>
<comment type="similarity">
    <text evidence="1 3">Belongs to the type-B carboxylesterase/lipase family.</text>
</comment>
<dbReference type="AlphaFoldDB" id="A0A9P8W1A9"/>